<accession>A0A2T3Z2R0</accession>
<gene>
    <name evidence="3" type="ORF">M441DRAFT_49380</name>
</gene>
<keyword evidence="4" id="KW-1185">Reference proteome</keyword>
<organism evidence="3 4">
    <name type="scientific">Trichoderma asperellum (strain ATCC 204424 / CBS 433.97 / NBRC 101777)</name>
    <dbReference type="NCBI Taxonomy" id="1042311"/>
    <lineage>
        <taxon>Eukaryota</taxon>
        <taxon>Fungi</taxon>
        <taxon>Dikarya</taxon>
        <taxon>Ascomycota</taxon>
        <taxon>Pezizomycotina</taxon>
        <taxon>Sordariomycetes</taxon>
        <taxon>Hypocreomycetidae</taxon>
        <taxon>Hypocreales</taxon>
        <taxon>Hypocreaceae</taxon>
        <taxon>Trichoderma</taxon>
    </lineage>
</organism>
<proteinExistence type="predicted"/>
<dbReference type="OrthoDB" id="4900512at2759"/>
<name>A0A2T3Z2R0_TRIA4</name>
<keyword evidence="2" id="KW-0732">Signal</keyword>
<dbReference type="Proteomes" id="UP000240493">
    <property type="component" value="Unassembled WGS sequence"/>
</dbReference>
<evidence type="ECO:0000313" key="3">
    <source>
        <dbReference type="EMBL" id="PTB39030.1"/>
    </source>
</evidence>
<dbReference type="AlphaFoldDB" id="A0A2T3Z2R0"/>
<dbReference type="EMBL" id="KZ679265">
    <property type="protein sequence ID" value="PTB39030.1"/>
    <property type="molecule type" value="Genomic_DNA"/>
</dbReference>
<evidence type="ECO:0000256" key="1">
    <source>
        <dbReference type="SAM" id="MobiDB-lite"/>
    </source>
</evidence>
<feature type="signal peptide" evidence="2">
    <location>
        <begin position="1"/>
        <end position="20"/>
    </location>
</feature>
<reference evidence="3 4" key="1">
    <citation type="submission" date="2016-07" db="EMBL/GenBank/DDBJ databases">
        <title>Multiple horizontal gene transfer events from other fungi enriched the ability of initially mycotrophic Trichoderma (Ascomycota) to feed on dead plant biomass.</title>
        <authorList>
            <consortium name="DOE Joint Genome Institute"/>
            <person name="Aerts A."/>
            <person name="Atanasova L."/>
            <person name="Chenthamara K."/>
            <person name="Zhang J."/>
            <person name="Grujic M."/>
            <person name="Henrissat B."/>
            <person name="Kuo A."/>
            <person name="Salamov A."/>
            <person name="Lipzen A."/>
            <person name="Labutti K."/>
            <person name="Barry K."/>
            <person name="Miao Y."/>
            <person name="Rahimi M.J."/>
            <person name="Shen Q."/>
            <person name="Grigoriev I.V."/>
            <person name="Kubicek C.P."/>
            <person name="Druzhinina I.S."/>
        </authorList>
    </citation>
    <scope>NUCLEOTIDE SEQUENCE [LARGE SCALE GENOMIC DNA]</scope>
    <source>
        <strain evidence="3 4">CBS 433.97</strain>
    </source>
</reference>
<feature type="region of interest" description="Disordered" evidence="1">
    <location>
        <begin position="132"/>
        <end position="192"/>
    </location>
</feature>
<feature type="compositionally biased region" description="Polar residues" evidence="1">
    <location>
        <begin position="142"/>
        <end position="157"/>
    </location>
</feature>
<protein>
    <submittedName>
        <fullName evidence="3">Uncharacterized protein</fullName>
    </submittedName>
</protein>
<sequence length="212" mass="21883">MHTHFLLALGLVAGSPLVRADMDGGYLKSMFKSRLPVPTSSEFIDSRFYSLWSSFHKIYLEHLASATMSSSVAATTVVVTTTIEPTEPVFTIGPGSLVPTAFSASGPIETVSFSTTVTQSVSSCNSTCPSITAPPVLPETTRAVQPSKNGTAATSTGGVEPAPAPRSTSSKSRPFPSKTPPPLNGPLNGAPTNAAPAVGTIIVAIAGYLMML</sequence>
<feature type="chain" id="PRO_5015635619" evidence="2">
    <location>
        <begin position="21"/>
        <end position="212"/>
    </location>
</feature>
<evidence type="ECO:0000256" key="2">
    <source>
        <dbReference type="SAM" id="SignalP"/>
    </source>
</evidence>
<evidence type="ECO:0000313" key="4">
    <source>
        <dbReference type="Proteomes" id="UP000240493"/>
    </source>
</evidence>